<accession>A0AAC9MZL5</accession>
<dbReference type="EC" id="2.5.1.1" evidence="7"/>
<dbReference type="PANTHER" id="PTHR12001">
    <property type="entry name" value="GERANYLGERANYL PYROPHOSPHATE SYNTHASE"/>
    <property type="match status" value="1"/>
</dbReference>
<dbReference type="InterPro" id="IPR000092">
    <property type="entry name" value="Polyprenyl_synt"/>
</dbReference>
<reference evidence="8" key="1">
    <citation type="submission" date="2016-03" db="EMBL/GenBank/DDBJ databases">
        <title>Complete genome sequence of the type strain Actinoalloteichus hymeniacidonis DSM 45092.</title>
        <authorList>
            <person name="Schaffert L."/>
            <person name="Albersmeier A."/>
            <person name="Winkler A."/>
            <person name="Kalinowski J."/>
            <person name="Zotchev S."/>
            <person name="Ruckert C."/>
        </authorList>
    </citation>
    <scope>NUCLEOTIDE SEQUENCE [LARGE SCALE GENOMIC DNA]</scope>
    <source>
        <strain evidence="8">HPA177(T) (DSM 45092(T))</strain>
    </source>
</reference>
<protein>
    <submittedName>
        <fullName evidence="7">Geranylgeranyl pyrophosphate synthase</fullName>
        <ecNumber evidence="7">2.5.1.1</ecNumber>
    </submittedName>
</protein>
<evidence type="ECO:0000256" key="1">
    <source>
        <dbReference type="ARBA" id="ARBA00001946"/>
    </source>
</evidence>
<proteinExistence type="inferred from homology"/>
<dbReference type="PANTHER" id="PTHR12001:SF85">
    <property type="entry name" value="SHORT CHAIN ISOPRENYL DIPHOSPHATE SYNTHASE"/>
    <property type="match status" value="1"/>
</dbReference>
<dbReference type="GO" id="GO:0046872">
    <property type="term" value="F:metal ion binding"/>
    <property type="evidence" value="ECO:0007669"/>
    <property type="project" value="UniProtKB-KW"/>
</dbReference>
<dbReference type="Proteomes" id="UP000095210">
    <property type="component" value="Chromosome"/>
</dbReference>
<dbReference type="GO" id="GO:0008299">
    <property type="term" value="P:isoprenoid biosynthetic process"/>
    <property type="evidence" value="ECO:0007669"/>
    <property type="project" value="InterPro"/>
</dbReference>
<keyword evidence="4" id="KW-0479">Metal-binding</keyword>
<dbReference type="AlphaFoldDB" id="A0AAC9MZL5"/>
<sequence>MTEIDVPQVADLEIAALVRAEVERRWPLDVQGIEELARYGLIPFGKMMGPWLLIRSSLATGGDVKSVLPAAVAVECIQVGAMMHDDIVDGDPQRRSKLAAHAAFGQGTAIIGGDGLFFHGFAALADCQRAGAPVELVGAALTILSQTGLRIGNAAVEEIRMGRSICSTSTYLNMIKDKSGALLWMACGVGATLAGADRKSLAALRSYSDLLGVGYQIRDDLMAYDGTRAGKPNISDIRNGRPTLPVLLAHRRSTREQQRLIEHLLADTTTPVEERHEAMAEIVEVSGAVRSARRMSHLYAHLAGRALDELPPSVHRDVLVELTVPGRLV</sequence>
<evidence type="ECO:0000256" key="2">
    <source>
        <dbReference type="ARBA" id="ARBA00006706"/>
    </source>
</evidence>
<gene>
    <name evidence="7" type="ORF">TL08_18525</name>
</gene>
<dbReference type="EMBL" id="CP014859">
    <property type="protein sequence ID" value="AOS64500.1"/>
    <property type="molecule type" value="Genomic_DNA"/>
</dbReference>
<dbReference type="Gene3D" id="1.10.600.10">
    <property type="entry name" value="Farnesyl Diphosphate Synthase"/>
    <property type="match status" value="1"/>
</dbReference>
<comment type="cofactor">
    <cofactor evidence="1">
        <name>Mg(2+)</name>
        <dbReference type="ChEBI" id="CHEBI:18420"/>
    </cofactor>
</comment>
<dbReference type="KEGG" id="ahm:TL08_18525"/>
<dbReference type="SUPFAM" id="SSF48576">
    <property type="entry name" value="Terpenoid synthases"/>
    <property type="match status" value="1"/>
</dbReference>
<dbReference type="CDD" id="cd00867">
    <property type="entry name" value="Trans_IPPS"/>
    <property type="match status" value="1"/>
</dbReference>
<keyword evidence="8" id="KW-1185">Reference proteome</keyword>
<keyword evidence="5" id="KW-0460">Magnesium</keyword>
<evidence type="ECO:0000256" key="6">
    <source>
        <dbReference type="RuleBase" id="RU004466"/>
    </source>
</evidence>
<dbReference type="SFLD" id="SFLDS00005">
    <property type="entry name" value="Isoprenoid_Synthase_Type_I"/>
    <property type="match status" value="1"/>
</dbReference>
<dbReference type="RefSeq" id="WP_069850716.1">
    <property type="nucleotide sequence ID" value="NZ_CP014859.1"/>
</dbReference>
<evidence type="ECO:0000256" key="4">
    <source>
        <dbReference type="ARBA" id="ARBA00022723"/>
    </source>
</evidence>
<evidence type="ECO:0000313" key="8">
    <source>
        <dbReference type="Proteomes" id="UP000095210"/>
    </source>
</evidence>
<organism evidence="7 8">
    <name type="scientific">Actinoalloteichus hymeniacidonis</name>
    <dbReference type="NCBI Taxonomy" id="340345"/>
    <lineage>
        <taxon>Bacteria</taxon>
        <taxon>Bacillati</taxon>
        <taxon>Actinomycetota</taxon>
        <taxon>Actinomycetes</taxon>
        <taxon>Pseudonocardiales</taxon>
        <taxon>Pseudonocardiaceae</taxon>
        <taxon>Actinoalloteichus</taxon>
    </lineage>
</organism>
<comment type="similarity">
    <text evidence="2 6">Belongs to the FPP/GGPP synthase family.</text>
</comment>
<dbReference type="GO" id="GO:0004161">
    <property type="term" value="F:dimethylallyltranstransferase activity"/>
    <property type="evidence" value="ECO:0007669"/>
    <property type="project" value="UniProtKB-EC"/>
</dbReference>
<dbReference type="Pfam" id="PF00348">
    <property type="entry name" value="polyprenyl_synt"/>
    <property type="match status" value="1"/>
</dbReference>
<name>A0AAC9MZL5_9PSEU</name>
<evidence type="ECO:0000256" key="3">
    <source>
        <dbReference type="ARBA" id="ARBA00022679"/>
    </source>
</evidence>
<evidence type="ECO:0000313" key="7">
    <source>
        <dbReference type="EMBL" id="AOS64500.1"/>
    </source>
</evidence>
<keyword evidence="3 6" id="KW-0808">Transferase</keyword>
<evidence type="ECO:0000256" key="5">
    <source>
        <dbReference type="ARBA" id="ARBA00022842"/>
    </source>
</evidence>
<dbReference type="InterPro" id="IPR008949">
    <property type="entry name" value="Isoprenoid_synthase_dom_sf"/>
</dbReference>